<keyword evidence="6" id="KW-0812">Transmembrane</keyword>
<dbReference type="GO" id="GO:0055085">
    <property type="term" value="P:transmembrane transport"/>
    <property type="evidence" value="ECO:0007669"/>
    <property type="project" value="InterPro"/>
</dbReference>
<keyword evidence="3" id="KW-0813">Transport</keyword>
<feature type="signal peptide" evidence="10">
    <location>
        <begin position="1"/>
        <end position="20"/>
    </location>
</feature>
<dbReference type="KEGG" id="hyh:D3Y59_12570"/>
<keyword evidence="5" id="KW-0997">Cell inner membrane</keyword>
<evidence type="ECO:0000256" key="5">
    <source>
        <dbReference type="ARBA" id="ARBA00022519"/>
    </source>
</evidence>
<comment type="subcellular location">
    <subcellularLocation>
        <location evidence="1">Cell inner membrane</location>
        <topology evidence="1">Single-pass membrane protein</topology>
        <orientation evidence="1">Periplasmic side</orientation>
    </subcellularLocation>
</comment>
<dbReference type="InterPro" id="IPR037682">
    <property type="entry name" value="TonB_C"/>
</dbReference>
<protein>
    <submittedName>
        <fullName evidence="12">Energy transducer TonB</fullName>
    </submittedName>
</protein>
<dbReference type="PANTHER" id="PTHR33446">
    <property type="entry name" value="PROTEIN TONB-RELATED"/>
    <property type="match status" value="1"/>
</dbReference>
<keyword evidence="9" id="KW-0472">Membrane</keyword>
<dbReference type="RefSeq" id="WP_119445366.1">
    <property type="nucleotide sequence ID" value="NZ_CP032317.1"/>
</dbReference>
<keyword evidence="4" id="KW-1003">Cell membrane</keyword>
<organism evidence="12 13">
    <name type="scientific">Hymenobacter oligotrophus</name>
    <dbReference type="NCBI Taxonomy" id="2319843"/>
    <lineage>
        <taxon>Bacteria</taxon>
        <taxon>Pseudomonadati</taxon>
        <taxon>Bacteroidota</taxon>
        <taxon>Cytophagia</taxon>
        <taxon>Cytophagales</taxon>
        <taxon>Hymenobacteraceae</taxon>
        <taxon>Hymenobacter</taxon>
    </lineage>
</organism>
<evidence type="ECO:0000313" key="12">
    <source>
        <dbReference type="EMBL" id="AYA37806.1"/>
    </source>
</evidence>
<dbReference type="InterPro" id="IPR006260">
    <property type="entry name" value="TonB/TolA_C"/>
</dbReference>
<feature type="domain" description="TonB C-terminal" evidence="11">
    <location>
        <begin position="98"/>
        <end position="193"/>
    </location>
</feature>
<dbReference type="InterPro" id="IPR051045">
    <property type="entry name" value="TonB-dependent_transducer"/>
</dbReference>
<dbReference type="SUPFAM" id="SSF74653">
    <property type="entry name" value="TolA/TonB C-terminal domain"/>
    <property type="match status" value="1"/>
</dbReference>
<evidence type="ECO:0000256" key="8">
    <source>
        <dbReference type="ARBA" id="ARBA00022989"/>
    </source>
</evidence>
<dbReference type="EMBL" id="CP032317">
    <property type="protein sequence ID" value="AYA37806.1"/>
    <property type="molecule type" value="Genomic_DNA"/>
</dbReference>
<dbReference type="Gene3D" id="3.30.1150.10">
    <property type="match status" value="1"/>
</dbReference>
<evidence type="ECO:0000313" key="13">
    <source>
        <dbReference type="Proteomes" id="UP000262802"/>
    </source>
</evidence>
<evidence type="ECO:0000256" key="3">
    <source>
        <dbReference type="ARBA" id="ARBA00022448"/>
    </source>
</evidence>
<dbReference type="GO" id="GO:0031992">
    <property type="term" value="F:energy transducer activity"/>
    <property type="evidence" value="ECO:0007669"/>
    <property type="project" value="TreeGrafter"/>
</dbReference>
<dbReference type="PROSITE" id="PS52015">
    <property type="entry name" value="TONB_CTD"/>
    <property type="match status" value="1"/>
</dbReference>
<evidence type="ECO:0000256" key="7">
    <source>
        <dbReference type="ARBA" id="ARBA00022927"/>
    </source>
</evidence>
<evidence type="ECO:0000256" key="4">
    <source>
        <dbReference type="ARBA" id="ARBA00022475"/>
    </source>
</evidence>
<dbReference type="GO" id="GO:0015031">
    <property type="term" value="P:protein transport"/>
    <property type="evidence" value="ECO:0007669"/>
    <property type="project" value="UniProtKB-KW"/>
</dbReference>
<accession>A0A3B7REX0</accession>
<dbReference type="Pfam" id="PF03544">
    <property type="entry name" value="TonB_C"/>
    <property type="match status" value="1"/>
</dbReference>
<evidence type="ECO:0000256" key="2">
    <source>
        <dbReference type="ARBA" id="ARBA00006555"/>
    </source>
</evidence>
<keyword evidence="8" id="KW-1133">Transmembrane helix</keyword>
<dbReference type="Proteomes" id="UP000262802">
    <property type="component" value="Chromosome"/>
</dbReference>
<evidence type="ECO:0000256" key="6">
    <source>
        <dbReference type="ARBA" id="ARBA00022692"/>
    </source>
</evidence>
<dbReference type="PANTHER" id="PTHR33446:SF2">
    <property type="entry name" value="PROTEIN TONB"/>
    <property type="match status" value="1"/>
</dbReference>
<feature type="chain" id="PRO_5017538200" evidence="10">
    <location>
        <begin position="21"/>
        <end position="193"/>
    </location>
</feature>
<evidence type="ECO:0000256" key="10">
    <source>
        <dbReference type="SAM" id="SignalP"/>
    </source>
</evidence>
<evidence type="ECO:0000259" key="11">
    <source>
        <dbReference type="PROSITE" id="PS52015"/>
    </source>
</evidence>
<keyword evidence="7" id="KW-0653">Protein transport</keyword>
<comment type="similarity">
    <text evidence="2">Belongs to the TonB family.</text>
</comment>
<evidence type="ECO:0000256" key="9">
    <source>
        <dbReference type="ARBA" id="ARBA00023136"/>
    </source>
</evidence>
<dbReference type="OrthoDB" id="1039448at2"/>
<sequence length="193" mass="21923">MTTRLLFIALLCCASAAVQAQGRVRQTDLDSGRVEKGQKVGEWTYYAFTGSGRKVLVQRYDYDRKRLLYFRKPDEHPYRHQVAGNWQSGYLERPPLYIGGDGALSTYMRQLQYPTQARTKNVQGRVVVRFVIDTLGMASNYQVLTGIGAGCDEEALRVARSIPHEWIPGRKDGRAVPVEYELPFTFRITQAAN</sequence>
<keyword evidence="13" id="KW-1185">Reference proteome</keyword>
<dbReference type="GO" id="GO:0098797">
    <property type="term" value="C:plasma membrane protein complex"/>
    <property type="evidence" value="ECO:0007669"/>
    <property type="project" value="TreeGrafter"/>
</dbReference>
<dbReference type="AlphaFoldDB" id="A0A3B7REX0"/>
<reference evidence="12 13" key="1">
    <citation type="submission" date="2018-09" db="EMBL/GenBank/DDBJ databases">
        <title>Hymenobacter medium sp. nov., isolated from R2A medium.</title>
        <authorList>
            <person name="Yingchao G."/>
        </authorList>
    </citation>
    <scope>NUCLEOTIDE SEQUENCE [LARGE SCALE GENOMIC DNA]</scope>
    <source>
        <strain evidence="13">sh-6</strain>
    </source>
</reference>
<evidence type="ECO:0000256" key="1">
    <source>
        <dbReference type="ARBA" id="ARBA00004383"/>
    </source>
</evidence>
<name>A0A3B7REX0_9BACT</name>
<dbReference type="NCBIfam" id="TIGR01352">
    <property type="entry name" value="tonB_Cterm"/>
    <property type="match status" value="1"/>
</dbReference>
<gene>
    <name evidence="12" type="ORF">D3Y59_12570</name>
</gene>
<keyword evidence="10" id="KW-0732">Signal</keyword>
<proteinExistence type="inferred from homology"/>